<dbReference type="RefSeq" id="WP_164364069.1">
    <property type="nucleotide sequence ID" value="NZ_CP066776.1"/>
</dbReference>
<accession>A0A6B3LCA8</accession>
<evidence type="ECO:0008006" key="3">
    <source>
        <dbReference type="Google" id="ProtNLM"/>
    </source>
</evidence>
<dbReference type="AlphaFoldDB" id="A0A6B3LCA8"/>
<name>A0A6B3LCA8_9BACT</name>
<evidence type="ECO:0000313" key="1">
    <source>
        <dbReference type="EMBL" id="QQL45923.1"/>
    </source>
</evidence>
<dbReference type="Proteomes" id="UP000475117">
    <property type="component" value="Chromosome"/>
</dbReference>
<keyword evidence="2" id="KW-1185">Reference proteome</keyword>
<gene>
    <name evidence="1" type="ORF">G3M56_004910</name>
</gene>
<dbReference type="EMBL" id="CP066776">
    <property type="protein sequence ID" value="QQL45923.1"/>
    <property type="molecule type" value="Genomic_DNA"/>
</dbReference>
<protein>
    <recommendedName>
        <fullName evidence="3">Phosphate-selective porin O and P</fullName>
    </recommendedName>
</protein>
<sequence length="449" mass="49275">MKSIVPLTIAALSLPCISHADLEADALREKIDRLQAELAAAQGQLAQMEGGDAAPVVPAAEPAKDVTVADAQEDDSWRSKLDLGGGIAVNYILGSYTRDGGRGPERGGNGGNFEFSTFRLNFDYNAEGAGFTGSGEYRFMDGYHFPRKFWFGWRGADESLLRVGHTLVPFGEGEWGPSKNWFYDGSYYVGLADDADIGVAYQFARGPWTIDLGYFLMAEPSGFGDSTDSARFGADIVDNGSPYAHYEERNQVNLRVVRKLDLGKETTLDLGGSFQAGMLIADDRFAEDSYQLATALHAKWKRGPWEIVGQATAWDYAADYHSSTGLSNDLIGMGAYDFEDPVASRAFLPSVSFAYIVEPKNIDWLDEITFYNDFSVMMKSGSDEFGNALRNSAMNTVGASLAIGDWFIFCDWVYSNGNYVVGNDPVTDFGANLNQTWQSRFNVNIGYSF</sequence>
<dbReference type="Pfam" id="PF07396">
    <property type="entry name" value="Porin_O_P"/>
    <property type="match status" value="1"/>
</dbReference>
<proteinExistence type="predicted"/>
<organism evidence="1 2">
    <name type="scientific">Sulfuriroseicoccus oceanibius</name>
    <dbReference type="NCBI Taxonomy" id="2707525"/>
    <lineage>
        <taxon>Bacteria</taxon>
        <taxon>Pseudomonadati</taxon>
        <taxon>Verrucomicrobiota</taxon>
        <taxon>Verrucomicrobiia</taxon>
        <taxon>Verrucomicrobiales</taxon>
        <taxon>Verrucomicrobiaceae</taxon>
        <taxon>Sulfuriroseicoccus</taxon>
    </lineage>
</organism>
<evidence type="ECO:0000313" key="2">
    <source>
        <dbReference type="Proteomes" id="UP000475117"/>
    </source>
</evidence>
<reference evidence="1 2" key="1">
    <citation type="submission" date="2020-12" db="EMBL/GenBank/DDBJ databases">
        <title>Sulforoseuscoccus oceanibium gen. nov., sp. nov., a representative of the phylum Verrucomicrobia with special cytoplasmic membrane, and proposal of Sulforoseuscoccusaceae fam. nov.</title>
        <authorList>
            <person name="Xi F."/>
        </authorList>
    </citation>
    <scope>NUCLEOTIDE SEQUENCE [LARGE SCALE GENOMIC DNA]</scope>
    <source>
        <strain evidence="1 2">T37</strain>
    </source>
</reference>
<dbReference type="InterPro" id="IPR010870">
    <property type="entry name" value="Porin_O/P"/>
</dbReference>
<dbReference type="KEGG" id="soa:G3M56_004910"/>